<evidence type="ECO:0000313" key="4">
    <source>
        <dbReference type="EMBL" id="CRH04102.1"/>
    </source>
</evidence>
<reference evidence="4 5" key="1">
    <citation type="submission" date="2015-04" db="EMBL/GenBank/DDBJ databases">
        <authorList>
            <consortium name="Pathogen Informatics"/>
        </authorList>
    </citation>
    <scope>NUCLEOTIDE SEQUENCE [LARGE SCALE GENOMIC DNA]</scope>
    <source>
        <strain evidence="4 5">SGS1</strain>
    </source>
</reference>
<gene>
    <name evidence="4" type="ORF">PRELSG_1347600</name>
</gene>
<dbReference type="InterPro" id="IPR029440">
    <property type="entry name" value="DRC1_C"/>
</dbReference>
<dbReference type="KEGG" id="prel:PRELSG_1347600"/>
<dbReference type="GO" id="GO:0003352">
    <property type="term" value="P:regulation of cilium movement"/>
    <property type="evidence" value="ECO:0007669"/>
    <property type="project" value="TreeGrafter"/>
</dbReference>
<dbReference type="PANTHER" id="PTHR21625:SF1">
    <property type="entry name" value="DYNEIN REGULATORY COMPLEX PROTEIN 1"/>
    <property type="match status" value="1"/>
</dbReference>
<keyword evidence="5" id="KW-1185">Reference proteome</keyword>
<dbReference type="GeneID" id="39738410"/>
<dbReference type="GO" id="GO:0070286">
    <property type="term" value="P:axonemal dynein complex assembly"/>
    <property type="evidence" value="ECO:0007669"/>
    <property type="project" value="InterPro"/>
</dbReference>
<dbReference type="GO" id="GO:0005858">
    <property type="term" value="C:axonemal dynein complex"/>
    <property type="evidence" value="ECO:0007669"/>
    <property type="project" value="InterPro"/>
</dbReference>
<evidence type="ECO:0000259" key="3">
    <source>
        <dbReference type="Pfam" id="PF14775"/>
    </source>
</evidence>
<accession>A0A1J1HEY0</accession>
<organism evidence="4 5">
    <name type="scientific">Plasmodium relictum</name>
    <dbReference type="NCBI Taxonomy" id="85471"/>
    <lineage>
        <taxon>Eukaryota</taxon>
        <taxon>Sar</taxon>
        <taxon>Alveolata</taxon>
        <taxon>Apicomplexa</taxon>
        <taxon>Aconoidasida</taxon>
        <taxon>Haemosporida</taxon>
        <taxon>Plasmodiidae</taxon>
        <taxon>Plasmodium</taxon>
        <taxon>Plasmodium (Haemamoeba)</taxon>
    </lineage>
</organism>
<dbReference type="GO" id="GO:0060285">
    <property type="term" value="P:cilium-dependent cell motility"/>
    <property type="evidence" value="ECO:0007669"/>
    <property type="project" value="TreeGrafter"/>
</dbReference>
<evidence type="ECO:0000313" key="5">
    <source>
        <dbReference type="Proteomes" id="UP000220158"/>
    </source>
</evidence>
<dbReference type="OrthoDB" id="10260459at2759"/>
<protein>
    <recommendedName>
        <fullName evidence="3">Dynein regulatory complex protein 1 C-terminal domain-containing protein</fullName>
    </recommendedName>
</protein>
<dbReference type="Proteomes" id="UP000220158">
    <property type="component" value="Chromosome 13"/>
</dbReference>
<dbReference type="EMBL" id="LN835308">
    <property type="protein sequence ID" value="CRH04102.1"/>
    <property type="molecule type" value="Genomic_DNA"/>
</dbReference>
<feature type="compositionally biased region" description="Basic and acidic residues" evidence="2">
    <location>
        <begin position="27"/>
        <end position="44"/>
    </location>
</feature>
<dbReference type="VEuPathDB" id="PlasmoDB:PRELSG_1347600"/>
<dbReference type="Pfam" id="PF14775">
    <property type="entry name" value="NYD-SP28_assoc"/>
    <property type="match status" value="1"/>
</dbReference>
<name>A0A1J1HEY0_PLARL</name>
<dbReference type="OMA" id="NQMINKD"/>
<keyword evidence="1" id="KW-0175">Coiled coil</keyword>
<dbReference type="RefSeq" id="XP_028536108.1">
    <property type="nucleotide sequence ID" value="XM_028679020.1"/>
</dbReference>
<dbReference type="PANTHER" id="PTHR21625">
    <property type="entry name" value="NYD-SP28 PROTEIN"/>
    <property type="match status" value="1"/>
</dbReference>
<dbReference type="AlphaFoldDB" id="A0A1J1HEY0"/>
<feature type="domain" description="Dynein regulatory complex protein 1 C-terminal" evidence="3">
    <location>
        <begin position="616"/>
        <end position="667"/>
    </location>
</feature>
<dbReference type="InterPro" id="IPR039750">
    <property type="entry name" value="DRC1/DRC2"/>
</dbReference>
<proteinExistence type="predicted"/>
<sequence length="681" mass="83282">MDNVLSMSKEGRIEKRRNRIREKLNRTNKTLDKSKNNIENKNEIEDNNGNRMINKDENQMINKDENQMINKDENQMINKDENQMINKDENQIIYKFEYENLECNINYDYLREEITKDFDEKKNYFLKELSNEINKEEKPFLENIKKYVVEVSDNHFMVNPNKKIEELSETLNSTYQSDFQNNIVEISNLSLKEKDNYKKKIEKYFCLLNYKDEKIKKLCQINSKNLSSFISLMRDQMEGYKIYLEDIFNKTRDNLNSKRKYLLNNNKQILEDFIRMRNMNSYNFAEEIKKEKILNEKIKENYEQNHLNLNIKNELLEKNLKMNIDYAKDINNIIMEKEKNLYNRKLLQQKDNHNLKMINFYKLEINKLREALLSVKTYYYNYKIKSKKNINELINQYERIKFQFIELQKRQKNYENNFQKKYIKAWELQKNEANKYIEKLINANKIIHEQIFLKEFYETNYKYLVEENNNSVSTAKDNEKLKIGVTNKKISDYEIENVKKLLMQECSFLVDNNIKDEEEKMKIILKCIGIHNQNDLELLAQLFYIDDEENEEKDDYKKKEEILFNNKEYTLDIIFKYYQEKEKENLCRITKNKQKYKNRLDISLKLVIERKKQEKEYWNKLSHIIPDDMIESWKTFLIFVEKYYYILKERADIIENIFIEEKIIKENLNKIKEMNETINKL</sequence>
<feature type="coiled-coil region" evidence="1">
    <location>
        <begin position="390"/>
        <end position="443"/>
    </location>
</feature>
<evidence type="ECO:0000256" key="1">
    <source>
        <dbReference type="SAM" id="Coils"/>
    </source>
</evidence>
<feature type="region of interest" description="Disordered" evidence="2">
    <location>
        <begin position="27"/>
        <end position="51"/>
    </location>
</feature>
<evidence type="ECO:0000256" key="2">
    <source>
        <dbReference type="SAM" id="MobiDB-lite"/>
    </source>
</evidence>